<evidence type="ECO:0000313" key="3">
    <source>
        <dbReference type="EMBL" id="MCF1752196.1"/>
    </source>
</evidence>
<accession>A0ABS9BYB5</accession>
<keyword evidence="1" id="KW-0227">DNA damage</keyword>
<dbReference type="InterPro" id="IPR043502">
    <property type="entry name" value="DNA/RNA_pol_sf"/>
</dbReference>
<sequence>MHRRYLSLWFRHLTTDRLAIRRPELRDRAFVTAAPERGRMVVKAVSAAAAPLGLFPGMALADARAVFPSLQVFSDKPDWHQKLLRGLAEWSLRYTPVACIDPPDGLVLDISGCPHLWGGERPYLKDIVGTLRAKGYRVRGAIADTVGAAWAVARYGEVSPIIGPGSQREALLPLPPVALRLDADILQRLTKLGFRQIGQFLDMPAGALRRRFGDKLLLRIGQALGTEPEALQPVQPLEPYLERLPCMEPISTATGIAIALKHLLDKICARLSKEGKGLRTGIFRGYRLDGKVEQVAIGTSRASHNSGHLFRLFELKIPSIEPDLGIELFEIEAPLVEKVVEGQEVLWQVSGRDHVVVDELLDRIAGKIGMQSIRCYLPQEHHWPERSIKEVPFLAGQGAGDVSWPIQAPRPVQLLSPPEPIEVMVPLPDYPPLHFRHRGTIFRIVKADGPERIEQEWWLQTGPPRDYYCVEDESGARYWLFRLGLYGQGNPQWFLHGFFA</sequence>
<protein>
    <submittedName>
        <fullName evidence="3">DNA polymerase Y family protein</fullName>
    </submittedName>
</protein>
<feature type="domain" description="UmuC" evidence="2">
    <location>
        <begin position="19"/>
        <end position="152"/>
    </location>
</feature>
<evidence type="ECO:0000256" key="1">
    <source>
        <dbReference type="ARBA" id="ARBA00022763"/>
    </source>
</evidence>
<reference evidence="3 4" key="1">
    <citation type="submission" date="2022-01" db="EMBL/GenBank/DDBJ databases">
        <title>Mariniradius saccharolyticus sp. nov., isolated from sediment of a river.</title>
        <authorList>
            <person name="Liu H."/>
        </authorList>
    </citation>
    <scope>NUCLEOTIDE SEQUENCE [LARGE SCALE GENOMIC DNA]</scope>
    <source>
        <strain evidence="3 4">RY-2</strain>
    </source>
</reference>
<evidence type="ECO:0000259" key="2">
    <source>
        <dbReference type="Pfam" id="PF00817"/>
    </source>
</evidence>
<dbReference type="CDD" id="cd03468">
    <property type="entry name" value="PolY_like"/>
    <property type="match status" value="1"/>
</dbReference>
<gene>
    <name evidence="3" type="ORF">L0U89_14130</name>
</gene>
<dbReference type="RefSeq" id="WP_234862099.1">
    <property type="nucleotide sequence ID" value="NZ_JAKEVZ010000010.1"/>
</dbReference>
<dbReference type="EMBL" id="JAKEVZ010000010">
    <property type="protein sequence ID" value="MCF1752196.1"/>
    <property type="molecule type" value="Genomic_DNA"/>
</dbReference>
<name>A0ABS9BYB5_9BACT</name>
<proteinExistence type="predicted"/>
<dbReference type="Proteomes" id="UP001201449">
    <property type="component" value="Unassembled WGS sequence"/>
</dbReference>
<dbReference type="PANTHER" id="PTHR35369:SF2">
    <property type="entry name" value="BLR3025 PROTEIN"/>
    <property type="match status" value="1"/>
</dbReference>
<dbReference type="InterPro" id="IPR050356">
    <property type="entry name" value="SulA_CellDiv_inhibitor"/>
</dbReference>
<evidence type="ECO:0000313" key="4">
    <source>
        <dbReference type="Proteomes" id="UP001201449"/>
    </source>
</evidence>
<dbReference type="InterPro" id="IPR001126">
    <property type="entry name" value="UmuC"/>
</dbReference>
<dbReference type="Pfam" id="PF00817">
    <property type="entry name" value="IMS"/>
    <property type="match status" value="1"/>
</dbReference>
<dbReference type="PANTHER" id="PTHR35369">
    <property type="entry name" value="BLR3025 PROTEIN-RELATED"/>
    <property type="match status" value="1"/>
</dbReference>
<keyword evidence="4" id="KW-1185">Reference proteome</keyword>
<dbReference type="SUPFAM" id="SSF56672">
    <property type="entry name" value="DNA/RNA polymerases"/>
    <property type="match status" value="1"/>
</dbReference>
<comment type="caution">
    <text evidence="3">The sequence shown here is derived from an EMBL/GenBank/DDBJ whole genome shotgun (WGS) entry which is preliminary data.</text>
</comment>
<organism evidence="3 4">
    <name type="scientific">Mariniradius sediminis</name>
    <dbReference type="NCBI Taxonomy" id="2909237"/>
    <lineage>
        <taxon>Bacteria</taxon>
        <taxon>Pseudomonadati</taxon>
        <taxon>Bacteroidota</taxon>
        <taxon>Cytophagia</taxon>
        <taxon>Cytophagales</taxon>
        <taxon>Cyclobacteriaceae</taxon>
        <taxon>Mariniradius</taxon>
    </lineage>
</organism>